<proteinExistence type="predicted"/>
<feature type="signal peptide" evidence="1">
    <location>
        <begin position="1"/>
        <end position="23"/>
    </location>
</feature>
<dbReference type="AlphaFoldDB" id="A0A814GTC3"/>
<organism evidence="2 4">
    <name type="scientific">Rotaria magnacalcarata</name>
    <dbReference type="NCBI Taxonomy" id="392030"/>
    <lineage>
        <taxon>Eukaryota</taxon>
        <taxon>Metazoa</taxon>
        <taxon>Spiralia</taxon>
        <taxon>Gnathifera</taxon>
        <taxon>Rotifera</taxon>
        <taxon>Eurotatoria</taxon>
        <taxon>Bdelloidea</taxon>
        <taxon>Philodinida</taxon>
        <taxon>Philodinidae</taxon>
        <taxon>Rotaria</taxon>
    </lineage>
</organism>
<comment type="caution">
    <text evidence="2">The sequence shown here is derived from an EMBL/GenBank/DDBJ whole genome shotgun (WGS) entry which is preliminary data.</text>
</comment>
<dbReference type="Proteomes" id="UP000663855">
    <property type="component" value="Unassembled WGS sequence"/>
</dbReference>
<protein>
    <submittedName>
        <fullName evidence="2">Uncharacterized protein</fullName>
    </submittedName>
</protein>
<evidence type="ECO:0000256" key="1">
    <source>
        <dbReference type="SAM" id="SignalP"/>
    </source>
</evidence>
<keyword evidence="1" id="KW-0732">Signal</keyword>
<dbReference type="Proteomes" id="UP000681967">
    <property type="component" value="Unassembled WGS sequence"/>
</dbReference>
<evidence type="ECO:0000313" key="3">
    <source>
        <dbReference type="EMBL" id="CAF3860447.1"/>
    </source>
</evidence>
<dbReference type="EMBL" id="CAJNOV010000144">
    <property type="protein sequence ID" value="CAF1000981.1"/>
    <property type="molecule type" value="Genomic_DNA"/>
</dbReference>
<accession>A0A814GTC3</accession>
<name>A0A814GTC3_9BILA</name>
<dbReference type="EMBL" id="CAJOBH010001540">
    <property type="protein sequence ID" value="CAF3860447.1"/>
    <property type="molecule type" value="Genomic_DNA"/>
</dbReference>
<sequence length="148" mass="16788">MNSGIKFAFLCVSAALLCNSVQSRAFRQFASKREGEKNPLCELVIAIMDAVIRGANLDLTPEQEALLPSQGSKREEGADECKEEQAQWLNSMTPFFSSLSEEQKHKLEDAFKVFTEDADKTERGLALAQGLFKRTMNNQRRNYNRFIF</sequence>
<gene>
    <name evidence="3" type="ORF">BYL167_LOCUS6353</name>
    <name evidence="2" type="ORF">CJN711_LOCUS2352</name>
</gene>
<feature type="chain" id="PRO_5036224552" evidence="1">
    <location>
        <begin position="24"/>
        <end position="148"/>
    </location>
</feature>
<evidence type="ECO:0000313" key="4">
    <source>
        <dbReference type="Proteomes" id="UP000663855"/>
    </source>
</evidence>
<evidence type="ECO:0000313" key="2">
    <source>
        <dbReference type="EMBL" id="CAF1000981.1"/>
    </source>
</evidence>
<reference evidence="2" key="1">
    <citation type="submission" date="2021-02" db="EMBL/GenBank/DDBJ databases">
        <authorList>
            <person name="Nowell W R."/>
        </authorList>
    </citation>
    <scope>NUCLEOTIDE SEQUENCE</scope>
</reference>